<dbReference type="AlphaFoldDB" id="A0A1F5E6L3"/>
<dbReference type="Proteomes" id="UP000177006">
    <property type="component" value="Unassembled WGS sequence"/>
</dbReference>
<accession>A0A1F5E6L3</accession>
<proteinExistence type="predicted"/>
<organism evidence="1 2">
    <name type="scientific">Candidatus Beckwithbacteria bacterium RBG_13_42_9</name>
    <dbReference type="NCBI Taxonomy" id="1797457"/>
    <lineage>
        <taxon>Bacteria</taxon>
        <taxon>Candidatus Beckwithiibacteriota</taxon>
    </lineage>
</organism>
<sequence length="147" mass="15914">MKIVDASGFQSTALWATAEVKGDSVVFVSPVLPLPVDRVAWMEAARCDAIARTGNPLLPSQMYEHDLDHGVVVNKPGSYALTISPAEVILEYRPSSDHTPLEQLDIRMAPPVATLSQADLQGIYIFSCQLPDPSGDREHGLVCIDLS</sequence>
<comment type="caution">
    <text evidence="1">The sequence shown here is derived from an EMBL/GenBank/DDBJ whole genome shotgun (WGS) entry which is preliminary data.</text>
</comment>
<evidence type="ECO:0000313" key="1">
    <source>
        <dbReference type="EMBL" id="OGD62998.1"/>
    </source>
</evidence>
<reference evidence="1 2" key="1">
    <citation type="journal article" date="2016" name="Nat. Commun.">
        <title>Thousands of microbial genomes shed light on interconnected biogeochemical processes in an aquifer system.</title>
        <authorList>
            <person name="Anantharaman K."/>
            <person name="Brown C.T."/>
            <person name="Hug L.A."/>
            <person name="Sharon I."/>
            <person name="Castelle C.J."/>
            <person name="Probst A.J."/>
            <person name="Thomas B.C."/>
            <person name="Singh A."/>
            <person name="Wilkins M.J."/>
            <person name="Karaoz U."/>
            <person name="Brodie E.L."/>
            <person name="Williams K.H."/>
            <person name="Hubbard S.S."/>
            <person name="Banfield J.F."/>
        </authorList>
    </citation>
    <scope>NUCLEOTIDE SEQUENCE [LARGE SCALE GENOMIC DNA]</scope>
</reference>
<name>A0A1F5E6L3_9BACT</name>
<dbReference type="EMBL" id="MEZK01000013">
    <property type="protein sequence ID" value="OGD62998.1"/>
    <property type="molecule type" value="Genomic_DNA"/>
</dbReference>
<dbReference type="STRING" id="1797457.A2160_05065"/>
<protein>
    <submittedName>
        <fullName evidence="1">Uncharacterized protein</fullName>
    </submittedName>
</protein>
<evidence type="ECO:0000313" key="2">
    <source>
        <dbReference type="Proteomes" id="UP000177006"/>
    </source>
</evidence>
<gene>
    <name evidence="1" type="ORF">A2160_05065</name>
</gene>